<dbReference type="AlphaFoldDB" id="K0SE34"/>
<protein>
    <submittedName>
        <fullName evidence="2">Uncharacterized protein</fullName>
    </submittedName>
</protein>
<name>K0SE34_THAOC</name>
<feature type="compositionally biased region" description="Basic residues" evidence="1">
    <location>
        <begin position="1"/>
        <end position="10"/>
    </location>
</feature>
<accession>K0SE34</accession>
<gene>
    <name evidence="2" type="ORF">THAOC_14874</name>
</gene>
<sequence>MYRKYQRRRSSGTLSTSDVKRGPRPQYSPTAKKVGGKSPRSKTDEAINIDKKKRDDGEGPGRRTGVPDELMGQEVPA</sequence>
<proteinExistence type="predicted"/>
<organism evidence="2 3">
    <name type="scientific">Thalassiosira oceanica</name>
    <name type="common">Marine diatom</name>
    <dbReference type="NCBI Taxonomy" id="159749"/>
    <lineage>
        <taxon>Eukaryota</taxon>
        <taxon>Sar</taxon>
        <taxon>Stramenopiles</taxon>
        <taxon>Ochrophyta</taxon>
        <taxon>Bacillariophyta</taxon>
        <taxon>Coscinodiscophyceae</taxon>
        <taxon>Thalassiosirophycidae</taxon>
        <taxon>Thalassiosirales</taxon>
        <taxon>Thalassiosiraceae</taxon>
        <taxon>Thalassiosira</taxon>
    </lineage>
</organism>
<feature type="non-terminal residue" evidence="2">
    <location>
        <position position="77"/>
    </location>
</feature>
<reference evidence="2 3" key="1">
    <citation type="journal article" date="2012" name="Genome Biol.">
        <title>Genome and low-iron response of an oceanic diatom adapted to chronic iron limitation.</title>
        <authorList>
            <person name="Lommer M."/>
            <person name="Specht M."/>
            <person name="Roy A.S."/>
            <person name="Kraemer L."/>
            <person name="Andreson R."/>
            <person name="Gutowska M.A."/>
            <person name="Wolf J."/>
            <person name="Bergner S.V."/>
            <person name="Schilhabel M.B."/>
            <person name="Klostermeier U.C."/>
            <person name="Beiko R.G."/>
            <person name="Rosenstiel P."/>
            <person name="Hippler M."/>
            <person name="Laroche J."/>
        </authorList>
    </citation>
    <scope>NUCLEOTIDE SEQUENCE [LARGE SCALE GENOMIC DNA]</scope>
    <source>
        <strain evidence="2 3">CCMP1005</strain>
    </source>
</reference>
<feature type="compositionally biased region" description="Basic and acidic residues" evidence="1">
    <location>
        <begin position="41"/>
        <end position="61"/>
    </location>
</feature>
<feature type="region of interest" description="Disordered" evidence="1">
    <location>
        <begin position="1"/>
        <end position="77"/>
    </location>
</feature>
<dbReference type="Proteomes" id="UP000266841">
    <property type="component" value="Unassembled WGS sequence"/>
</dbReference>
<evidence type="ECO:0000313" key="2">
    <source>
        <dbReference type="EMBL" id="EJK64393.1"/>
    </source>
</evidence>
<comment type="caution">
    <text evidence="2">The sequence shown here is derived from an EMBL/GenBank/DDBJ whole genome shotgun (WGS) entry which is preliminary data.</text>
</comment>
<keyword evidence="3" id="KW-1185">Reference proteome</keyword>
<evidence type="ECO:0000313" key="3">
    <source>
        <dbReference type="Proteomes" id="UP000266841"/>
    </source>
</evidence>
<evidence type="ECO:0000256" key="1">
    <source>
        <dbReference type="SAM" id="MobiDB-lite"/>
    </source>
</evidence>
<dbReference type="EMBL" id="AGNL01017301">
    <property type="protein sequence ID" value="EJK64393.1"/>
    <property type="molecule type" value="Genomic_DNA"/>
</dbReference>